<proteinExistence type="predicted"/>
<dbReference type="RefSeq" id="XP_012654341.1">
    <property type="nucleotide sequence ID" value="XM_012798887.1"/>
</dbReference>
<feature type="region of interest" description="Disordered" evidence="1">
    <location>
        <begin position="1"/>
        <end position="20"/>
    </location>
</feature>
<keyword evidence="2" id="KW-1133">Transmembrane helix</keyword>
<organism evidence="3 4">
    <name type="scientific">Tetrahymena thermophila (strain SB210)</name>
    <dbReference type="NCBI Taxonomy" id="312017"/>
    <lineage>
        <taxon>Eukaryota</taxon>
        <taxon>Sar</taxon>
        <taxon>Alveolata</taxon>
        <taxon>Ciliophora</taxon>
        <taxon>Intramacronucleata</taxon>
        <taxon>Oligohymenophorea</taxon>
        <taxon>Hymenostomatida</taxon>
        <taxon>Tetrahymenina</taxon>
        <taxon>Tetrahymenidae</taxon>
        <taxon>Tetrahymena</taxon>
    </lineage>
</organism>
<feature type="compositionally biased region" description="Basic and acidic residues" evidence="1">
    <location>
        <begin position="1"/>
        <end position="13"/>
    </location>
</feature>
<evidence type="ECO:0000313" key="4">
    <source>
        <dbReference type="Proteomes" id="UP000009168"/>
    </source>
</evidence>
<dbReference type="GeneID" id="24438342"/>
<name>W7XIB6_TETTS</name>
<reference evidence="4" key="1">
    <citation type="journal article" date="2006" name="PLoS Biol.">
        <title>Macronuclear genome sequence of the ciliate Tetrahymena thermophila, a model eukaryote.</title>
        <authorList>
            <person name="Eisen J.A."/>
            <person name="Coyne R.S."/>
            <person name="Wu M."/>
            <person name="Wu D."/>
            <person name="Thiagarajan M."/>
            <person name="Wortman J.R."/>
            <person name="Badger J.H."/>
            <person name="Ren Q."/>
            <person name="Amedeo P."/>
            <person name="Jones K.M."/>
            <person name="Tallon L.J."/>
            <person name="Delcher A.L."/>
            <person name="Salzberg S.L."/>
            <person name="Silva J.C."/>
            <person name="Haas B.J."/>
            <person name="Majoros W.H."/>
            <person name="Farzad M."/>
            <person name="Carlton J.M."/>
            <person name="Smith R.K. Jr."/>
            <person name="Garg J."/>
            <person name="Pearlman R.E."/>
            <person name="Karrer K.M."/>
            <person name="Sun L."/>
            <person name="Manning G."/>
            <person name="Elde N.C."/>
            <person name="Turkewitz A.P."/>
            <person name="Asai D.J."/>
            <person name="Wilkes D.E."/>
            <person name="Wang Y."/>
            <person name="Cai H."/>
            <person name="Collins K."/>
            <person name="Stewart B.A."/>
            <person name="Lee S.R."/>
            <person name="Wilamowska K."/>
            <person name="Weinberg Z."/>
            <person name="Ruzzo W.L."/>
            <person name="Wloga D."/>
            <person name="Gaertig J."/>
            <person name="Frankel J."/>
            <person name="Tsao C.-C."/>
            <person name="Gorovsky M.A."/>
            <person name="Keeling P.J."/>
            <person name="Waller R.F."/>
            <person name="Patron N.J."/>
            <person name="Cherry J.M."/>
            <person name="Stover N.A."/>
            <person name="Krieger C.J."/>
            <person name="del Toro C."/>
            <person name="Ryder H.F."/>
            <person name="Williamson S.C."/>
            <person name="Barbeau R.A."/>
            <person name="Hamilton E.P."/>
            <person name="Orias E."/>
        </authorList>
    </citation>
    <scope>NUCLEOTIDE SEQUENCE [LARGE SCALE GENOMIC DNA]</scope>
    <source>
        <strain evidence="4">SB210</strain>
    </source>
</reference>
<dbReference type="EMBL" id="GG662608">
    <property type="protein sequence ID" value="EWS73154.1"/>
    <property type="molecule type" value="Genomic_DNA"/>
</dbReference>
<dbReference type="KEGG" id="tet:TTHERM_000310249"/>
<keyword evidence="2" id="KW-0472">Membrane</keyword>
<evidence type="ECO:0000256" key="1">
    <source>
        <dbReference type="SAM" id="MobiDB-lite"/>
    </source>
</evidence>
<dbReference type="Proteomes" id="UP000009168">
    <property type="component" value="Unassembled WGS sequence"/>
</dbReference>
<protein>
    <submittedName>
        <fullName evidence="3">Transmembrane protein, putative</fullName>
    </submittedName>
</protein>
<evidence type="ECO:0000313" key="3">
    <source>
        <dbReference type="EMBL" id="EWS73154.1"/>
    </source>
</evidence>
<keyword evidence="4" id="KW-1185">Reference proteome</keyword>
<sequence>MSYFNKKNEDNKPVEMNSYTAPANGGGYTYSGFNQDQLGNVPRLNDQQNGYGQYNVNAQQQYDQQFQVKINTGQYSNQDPLMSDPANRSDNVTYNTVIDDNQNQQQQNPSQLDVCIEQIKQMMRMEGKSPICKLLTYINIFLGILIFYLIVRSF</sequence>
<gene>
    <name evidence="3" type="ORF">TTHERM_000310249</name>
</gene>
<accession>W7XIB6</accession>
<dbReference type="InParanoid" id="W7XIB6"/>
<dbReference type="AlphaFoldDB" id="W7XIB6"/>
<evidence type="ECO:0000256" key="2">
    <source>
        <dbReference type="SAM" id="Phobius"/>
    </source>
</evidence>
<keyword evidence="2 3" id="KW-0812">Transmembrane</keyword>
<feature type="transmembrane region" description="Helical" evidence="2">
    <location>
        <begin position="131"/>
        <end position="151"/>
    </location>
</feature>